<name>E7C3L7_9BACT</name>
<dbReference type="SMART" id="SM00387">
    <property type="entry name" value="HATPase_c"/>
    <property type="match status" value="1"/>
</dbReference>
<dbReference type="SUPFAM" id="SSF52172">
    <property type="entry name" value="CheY-like"/>
    <property type="match status" value="1"/>
</dbReference>
<keyword evidence="3" id="KW-0808">Transferase</keyword>
<dbReference type="GO" id="GO:0000160">
    <property type="term" value="P:phosphorelay signal transduction system"/>
    <property type="evidence" value="ECO:0007669"/>
    <property type="project" value="InterPro"/>
</dbReference>
<dbReference type="AlphaFoldDB" id="E7C3L7"/>
<protein>
    <recommendedName>
        <fullName evidence="2">histidine kinase</fullName>
        <ecNumber evidence="2">2.7.13.3</ecNumber>
    </recommendedName>
</protein>
<dbReference type="InterPro" id="IPR004358">
    <property type="entry name" value="Sig_transdc_His_kin-like_C"/>
</dbReference>
<dbReference type="PRINTS" id="PR00344">
    <property type="entry name" value="BCTRLSENSOR"/>
</dbReference>
<evidence type="ECO:0000256" key="2">
    <source>
        <dbReference type="ARBA" id="ARBA00012438"/>
    </source>
</evidence>
<dbReference type="Pfam" id="PF02518">
    <property type="entry name" value="HATPase_c"/>
    <property type="match status" value="1"/>
</dbReference>
<evidence type="ECO:0000259" key="6">
    <source>
        <dbReference type="PROSITE" id="PS50109"/>
    </source>
</evidence>
<organism evidence="8">
    <name type="scientific">uncultured myxobacterium HF0200_05J13</name>
    <dbReference type="NCBI Taxonomy" id="723557"/>
    <lineage>
        <taxon>Bacteria</taxon>
        <taxon>Pseudomonadati</taxon>
        <taxon>Myxococcota</taxon>
        <taxon>Myxococcia</taxon>
        <taxon>Myxococcales</taxon>
        <taxon>environmental samples</taxon>
    </lineage>
</organism>
<evidence type="ECO:0000259" key="7">
    <source>
        <dbReference type="PROSITE" id="PS50110"/>
    </source>
</evidence>
<dbReference type="InterPro" id="IPR003594">
    <property type="entry name" value="HATPase_dom"/>
</dbReference>
<dbReference type="Gene3D" id="1.10.287.130">
    <property type="match status" value="1"/>
</dbReference>
<feature type="modified residue" description="4-aspartylphosphate" evidence="5">
    <location>
        <position position="57"/>
    </location>
</feature>
<evidence type="ECO:0000313" key="8">
    <source>
        <dbReference type="EMBL" id="ADI22041.1"/>
    </source>
</evidence>
<comment type="catalytic activity">
    <reaction evidence="1">
        <text>ATP + protein L-histidine = ADP + protein N-phospho-L-histidine.</text>
        <dbReference type="EC" id="2.7.13.3"/>
    </reaction>
</comment>
<evidence type="ECO:0000256" key="5">
    <source>
        <dbReference type="PROSITE-ProRule" id="PRU00169"/>
    </source>
</evidence>
<sequence>MVTPVPTPLILYVDDDEANRVIFDLTFKGSFNITTAESGKRALEILASQEVSVILTDQRMPGMTGNELLKHVKDNHPDVIRIILTAYSQLDPILRAVNEGLVARYILKPWDKEELEAMLKWAIEASQLGEEDSALQARLLQTERLVTLGSIAAAVFHDLNQPLAYFYNNCVRLQQFCEVMPTIETLLETRELPPKHRELIADLTEELPEIVADMNSGCNLMQDLTHSLRKFVTQEETPEQGTKPYPIINYAMSLCRSAAIKSRGMITYRGTQDLPPVKIGSTELTQILFNLINNAAQALDREASERGIVTIDTQVQAGIIEFSIADTGVGMSPEMVSNFGKPFLSTKTEGTGLGVTQCRRLVGKAGGELSIDSTLGTGTTIRFSLPRAGVPQD</sequence>
<keyword evidence="4" id="KW-0418">Kinase</keyword>
<proteinExistence type="predicted"/>
<dbReference type="PANTHER" id="PTHR43047:SF64">
    <property type="entry name" value="HISTIDINE KINASE CONTAINING CHEY-HOMOLOGOUS RECEIVER DOMAIN AND PAS DOMAIN-RELATED"/>
    <property type="match status" value="1"/>
</dbReference>
<evidence type="ECO:0000256" key="3">
    <source>
        <dbReference type="ARBA" id="ARBA00022679"/>
    </source>
</evidence>
<dbReference type="SUPFAM" id="SSF55874">
    <property type="entry name" value="ATPase domain of HSP90 chaperone/DNA topoisomerase II/histidine kinase"/>
    <property type="match status" value="1"/>
</dbReference>
<dbReference type="PANTHER" id="PTHR43047">
    <property type="entry name" value="TWO-COMPONENT HISTIDINE PROTEIN KINASE"/>
    <property type="match status" value="1"/>
</dbReference>
<keyword evidence="5" id="KW-0597">Phosphoprotein</keyword>
<dbReference type="PROSITE" id="PS50110">
    <property type="entry name" value="RESPONSE_REGULATORY"/>
    <property type="match status" value="1"/>
</dbReference>
<evidence type="ECO:0000256" key="4">
    <source>
        <dbReference type="ARBA" id="ARBA00022777"/>
    </source>
</evidence>
<dbReference type="EMBL" id="GU567973">
    <property type="protein sequence ID" value="ADI22041.1"/>
    <property type="molecule type" value="Genomic_DNA"/>
</dbReference>
<dbReference type="Gene3D" id="3.30.565.10">
    <property type="entry name" value="Histidine kinase-like ATPase, C-terminal domain"/>
    <property type="match status" value="1"/>
</dbReference>
<reference evidence="8" key="1">
    <citation type="submission" date="2010-01" db="EMBL/GenBank/DDBJ databases">
        <title>Genome fragments of uncultured bacteria from the North Pacific subtropical Gyre.</title>
        <authorList>
            <person name="Pham V.D."/>
            <person name="Delong E.F."/>
        </authorList>
    </citation>
    <scope>NUCLEOTIDE SEQUENCE</scope>
</reference>
<feature type="domain" description="Histidine kinase" evidence="6">
    <location>
        <begin position="154"/>
        <end position="389"/>
    </location>
</feature>
<dbReference type="Gene3D" id="3.40.50.2300">
    <property type="match status" value="1"/>
</dbReference>
<dbReference type="InterPro" id="IPR001789">
    <property type="entry name" value="Sig_transdc_resp-reg_receiver"/>
</dbReference>
<dbReference type="EC" id="2.7.13.3" evidence="2"/>
<dbReference type="CDD" id="cd17569">
    <property type="entry name" value="REC_HupR-like"/>
    <property type="match status" value="1"/>
</dbReference>
<dbReference type="Pfam" id="PF00072">
    <property type="entry name" value="Response_reg"/>
    <property type="match status" value="1"/>
</dbReference>
<evidence type="ECO:0000256" key="1">
    <source>
        <dbReference type="ARBA" id="ARBA00000085"/>
    </source>
</evidence>
<dbReference type="InterPro" id="IPR036890">
    <property type="entry name" value="HATPase_C_sf"/>
</dbReference>
<dbReference type="InterPro" id="IPR011006">
    <property type="entry name" value="CheY-like_superfamily"/>
</dbReference>
<feature type="domain" description="Response regulatory" evidence="7">
    <location>
        <begin position="9"/>
        <end position="123"/>
    </location>
</feature>
<accession>E7C3L7</accession>
<dbReference type="SMART" id="SM00448">
    <property type="entry name" value="REC"/>
    <property type="match status" value="1"/>
</dbReference>
<dbReference type="GO" id="GO:0004673">
    <property type="term" value="F:protein histidine kinase activity"/>
    <property type="evidence" value="ECO:0007669"/>
    <property type="project" value="UniProtKB-EC"/>
</dbReference>
<dbReference type="PROSITE" id="PS50109">
    <property type="entry name" value="HIS_KIN"/>
    <property type="match status" value="1"/>
</dbReference>
<dbReference type="InterPro" id="IPR005467">
    <property type="entry name" value="His_kinase_dom"/>
</dbReference>